<feature type="domain" description="5'-3' DNA helicase ZGRF1-like N-terminal" evidence="2">
    <location>
        <begin position="1"/>
        <end position="68"/>
    </location>
</feature>
<feature type="region of interest" description="Disordered" evidence="1">
    <location>
        <begin position="74"/>
        <end position="195"/>
    </location>
</feature>
<evidence type="ECO:0000256" key="1">
    <source>
        <dbReference type="SAM" id="MobiDB-lite"/>
    </source>
</evidence>
<feature type="compositionally biased region" description="Acidic residues" evidence="1">
    <location>
        <begin position="129"/>
        <end position="142"/>
    </location>
</feature>
<proteinExistence type="predicted"/>
<dbReference type="Proteomes" id="UP001190700">
    <property type="component" value="Unassembled WGS sequence"/>
</dbReference>
<evidence type="ECO:0000259" key="2">
    <source>
        <dbReference type="Pfam" id="PF10382"/>
    </source>
</evidence>
<feature type="compositionally biased region" description="Polar residues" evidence="1">
    <location>
        <begin position="157"/>
        <end position="179"/>
    </location>
</feature>
<organism evidence="3 4">
    <name type="scientific">Cymbomonas tetramitiformis</name>
    <dbReference type="NCBI Taxonomy" id="36881"/>
    <lineage>
        <taxon>Eukaryota</taxon>
        <taxon>Viridiplantae</taxon>
        <taxon>Chlorophyta</taxon>
        <taxon>Pyramimonadophyceae</taxon>
        <taxon>Pyramimonadales</taxon>
        <taxon>Pyramimonadaceae</taxon>
        <taxon>Cymbomonas</taxon>
    </lineage>
</organism>
<dbReference type="Pfam" id="PF10382">
    <property type="entry name" value="ZGRF1-like_N"/>
    <property type="match status" value="1"/>
</dbReference>
<name>A0AAE0G799_9CHLO</name>
<keyword evidence="4" id="KW-1185">Reference proteome</keyword>
<accession>A0AAE0G799</accession>
<evidence type="ECO:0000313" key="4">
    <source>
        <dbReference type="Proteomes" id="UP001190700"/>
    </source>
</evidence>
<gene>
    <name evidence="3" type="ORF">CYMTET_18841</name>
</gene>
<dbReference type="EMBL" id="LGRX02008742">
    <property type="protein sequence ID" value="KAK3272887.1"/>
    <property type="molecule type" value="Genomic_DNA"/>
</dbReference>
<protein>
    <recommendedName>
        <fullName evidence="2">5'-3' DNA helicase ZGRF1-like N-terminal domain-containing protein</fullName>
    </recommendedName>
</protein>
<evidence type="ECO:0000313" key="3">
    <source>
        <dbReference type="EMBL" id="KAK3272887.1"/>
    </source>
</evidence>
<feature type="region of interest" description="Disordered" evidence="1">
    <location>
        <begin position="333"/>
        <end position="377"/>
    </location>
</feature>
<dbReference type="InterPro" id="IPR018838">
    <property type="entry name" value="ZGRF1-like_N"/>
</dbReference>
<comment type="caution">
    <text evidence="3">The sequence shown here is derived from an EMBL/GenBank/DDBJ whole genome shotgun (WGS) entry which is preliminary data.</text>
</comment>
<sequence>MYTRHKTQKRKSWVDGFLQISDTTGTLFTEEEDSEQRSELEQQQLPSRTRFSEEDVIDFGNYLLQFLEDFPAKSSDRIPEQNSLTQPRQPCFKRDSPAGPNSVKKLSSIQPRARSDEEILQDLQGYSVPEDEPLPEKDDDGCPESFAPDLPRRATSEETNSSTPPILKASNNDSNQSFKKSALMQPEPRKYRPGVLNLSPKVMASRPIPKRGTVPPCPTSQQPKVDFNYQCTDAPARKVAVPDTFNSLENYKAIFLKALFEEMTLKLMDIASKFRTVMKTQPAHDRLPGSLRSQKVEHYQSCELKITKARAAAAFRGDSSARQEQEKDGQRVILGLKGHRPPPASCSKGDLGRSGVGNALGDRVSEGELQWAQAERL</sequence>
<dbReference type="AlphaFoldDB" id="A0AAE0G799"/>
<feature type="region of interest" description="Disordered" evidence="1">
    <location>
        <begin position="29"/>
        <end position="52"/>
    </location>
</feature>
<reference evidence="3 4" key="1">
    <citation type="journal article" date="2015" name="Genome Biol. Evol.">
        <title>Comparative Genomics of a Bacterivorous Green Alga Reveals Evolutionary Causalities and Consequences of Phago-Mixotrophic Mode of Nutrition.</title>
        <authorList>
            <person name="Burns J.A."/>
            <person name="Paasch A."/>
            <person name="Narechania A."/>
            <person name="Kim E."/>
        </authorList>
    </citation>
    <scope>NUCLEOTIDE SEQUENCE [LARGE SCALE GENOMIC DNA]</scope>
    <source>
        <strain evidence="3 4">PLY_AMNH</strain>
    </source>
</reference>